<proteinExistence type="predicted"/>
<evidence type="ECO:0000313" key="1">
    <source>
        <dbReference type="EMBL" id="JAH20502.1"/>
    </source>
</evidence>
<protein>
    <submittedName>
        <fullName evidence="1">Uncharacterized protein</fullName>
    </submittedName>
</protein>
<dbReference type="AlphaFoldDB" id="A0A0E9QVM5"/>
<sequence length="41" mass="4992">MLPHTIRTNGHKIHSHQRLQTEIFHSISTSRQEFIIPHLYW</sequence>
<name>A0A0E9QVM5_ANGAN</name>
<organism evidence="1">
    <name type="scientific">Anguilla anguilla</name>
    <name type="common">European freshwater eel</name>
    <name type="synonym">Muraena anguilla</name>
    <dbReference type="NCBI Taxonomy" id="7936"/>
    <lineage>
        <taxon>Eukaryota</taxon>
        <taxon>Metazoa</taxon>
        <taxon>Chordata</taxon>
        <taxon>Craniata</taxon>
        <taxon>Vertebrata</taxon>
        <taxon>Euteleostomi</taxon>
        <taxon>Actinopterygii</taxon>
        <taxon>Neopterygii</taxon>
        <taxon>Teleostei</taxon>
        <taxon>Anguilliformes</taxon>
        <taxon>Anguillidae</taxon>
        <taxon>Anguilla</taxon>
    </lineage>
</organism>
<dbReference type="EMBL" id="GBXM01088075">
    <property type="protein sequence ID" value="JAH20502.1"/>
    <property type="molecule type" value="Transcribed_RNA"/>
</dbReference>
<accession>A0A0E9QVM5</accession>
<reference evidence="1" key="1">
    <citation type="submission" date="2014-11" db="EMBL/GenBank/DDBJ databases">
        <authorList>
            <person name="Amaro Gonzalez C."/>
        </authorList>
    </citation>
    <scope>NUCLEOTIDE SEQUENCE</scope>
</reference>
<reference evidence="1" key="2">
    <citation type="journal article" date="2015" name="Fish Shellfish Immunol.">
        <title>Early steps in the European eel (Anguilla anguilla)-Vibrio vulnificus interaction in the gills: Role of the RtxA13 toxin.</title>
        <authorList>
            <person name="Callol A."/>
            <person name="Pajuelo D."/>
            <person name="Ebbesson L."/>
            <person name="Teles M."/>
            <person name="MacKenzie S."/>
            <person name="Amaro C."/>
        </authorList>
    </citation>
    <scope>NUCLEOTIDE SEQUENCE</scope>
</reference>